<proteinExistence type="predicted"/>
<sequence length="54" mass="6122">MGLLDFLSALLDGLGNIQPYERPRRVFTRKFVAFCVLVAVFELVALNEFYGVRG</sequence>
<organism evidence="1 2">
    <name type="scientific">Pseudomonas brassicacearum</name>
    <dbReference type="NCBI Taxonomy" id="930166"/>
    <lineage>
        <taxon>Bacteria</taxon>
        <taxon>Pseudomonadati</taxon>
        <taxon>Pseudomonadota</taxon>
        <taxon>Gammaproteobacteria</taxon>
        <taxon>Pseudomonadales</taxon>
        <taxon>Pseudomonadaceae</taxon>
        <taxon>Pseudomonas</taxon>
    </lineage>
</organism>
<name>A0AAW8M4R1_9PSED</name>
<reference evidence="1" key="1">
    <citation type="submission" date="2023-07" db="EMBL/GenBank/DDBJ databases">
        <title>Sorghum-associated microbial communities from plants grown in Nebraska, USA.</title>
        <authorList>
            <person name="Schachtman D."/>
        </authorList>
    </citation>
    <scope>NUCLEOTIDE SEQUENCE</scope>
    <source>
        <strain evidence="1">3432</strain>
    </source>
</reference>
<evidence type="ECO:0000313" key="1">
    <source>
        <dbReference type="EMBL" id="MDR6956690.1"/>
    </source>
</evidence>
<dbReference type="Proteomes" id="UP001252613">
    <property type="component" value="Unassembled WGS sequence"/>
</dbReference>
<gene>
    <name evidence="1" type="ORF">J2W43_000653</name>
</gene>
<protein>
    <submittedName>
        <fullName evidence="1">Uncharacterized protein</fullName>
    </submittedName>
</protein>
<dbReference type="AlphaFoldDB" id="A0AAW8M4R1"/>
<evidence type="ECO:0000313" key="2">
    <source>
        <dbReference type="Proteomes" id="UP001252613"/>
    </source>
</evidence>
<dbReference type="EMBL" id="JAVDVC010000001">
    <property type="protein sequence ID" value="MDR6956690.1"/>
    <property type="molecule type" value="Genomic_DNA"/>
</dbReference>
<accession>A0AAW8M4R1</accession>
<comment type="caution">
    <text evidence="1">The sequence shown here is derived from an EMBL/GenBank/DDBJ whole genome shotgun (WGS) entry which is preliminary data.</text>
</comment>